<keyword evidence="4 7" id="KW-1133">Transmembrane helix</keyword>
<evidence type="ECO:0000259" key="8">
    <source>
        <dbReference type="PROSITE" id="PS50850"/>
    </source>
</evidence>
<feature type="transmembrane region" description="Helical" evidence="7">
    <location>
        <begin position="46"/>
        <end position="64"/>
    </location>
</feature>
<evidence type="ECO:0000256" key="4">
    <source>
        <dbReference type="ARBA" id="ARBA00022989"/>
    </source>
</evidence>
<keyword evidence="5" id="KW-0534">Nitrate assimilation</keyword>
<comment type="caution">
    <text evidence="9">The sequence shown here is derived from an EMBL/GenBank/DDBJ whole genome shotgun (WGS) entry which is preliminary data.</text>
</comment>
<feature type="transmembrane region" description="Helical" evidence="7">
    <location>
        <begin position="98"/>
        <end position="120"/>
    </location>
</feature>
<dbReference type="GO" id="GO:0016020">
    <property type="term" value="C:membrane"/>
    <property type="evidence" value="ECO:0007669"/>
    <property type="project" value="UniProtKB-SubCell"/>
</dbReference>
<dbReference type="Proteomes" id="UP001403385">
    <property type="component" value="Unassembled WGS sequence"/>
</dbReference>
<comment type="subcellular location">
    <subcellularLocation>
        <location evidence="1">Membrane</location>
        <topology evidence="1">Multi-pass membrane protein</topology>
    </subcellularLocation>
</comment>
<feature type="transmembrane region" description="Helical" evidence="7">
    <location>
        <begin position="9"/>
        <end position="34"/>
    </location>
</feature>
<dbReference type="PROSITE" id="PS50850">
    <property type="entry name" value="MFS"/>
    <property type="match status" value="1"/>
</dbReference>
<evidence type="ECO:0000256" key="7">
    <source>
        <dbReference type="SAM" id="Phobius"/>
    </source>
</evidence>
<feature type="domain" description="Major facilitator superfamily (MFS) profile" evidence="8">
    <location>
        <begin position="1"/>
        <end position="480"/>
    </location>
</feature>
<accession>A0AAW9S4I8</accession>
<dbReference type="GO" id="GO:0042128">
    <property type="term" value="P:nitrate assimilation"/>
    <property type="evidence" value="ECO:0007669"/>
    <property type="project" value="UniProtKB-KW"/>
</dbReference>
<keyword evidence="6 7" id="KW-0472">Membrane</keyword>
<evidence type="ECO:0000256" key="1">
    <source>
        <dbReference type="ARBA" id="ARBA00004141"/>
    </source>
</evidence>
<dbReference type="InterPro" id="IPR036259">
    <property type="entry name" value="MFS_trans_sf"/>
</dbReference>
<feature type="transmembrane region" description="Helical" evidence="7">
    <location>
        <begin position="280"/>
        <end position="297"/>
    </location>
</feature>
<name>A0AAW9S4I8_9BACT</name>
<dbReference type="RefSeq" id="WP_346821230.1">
    <property type="nucleotide sequence ID" value="NZ_JBDKWZ010000005.1"/>
</dbReference>
<dbReference type="Gene3D" id="1.20.1250.20">
    <property type="entry name" value="MFS general substrate transporter like domains"/>
    <property type="match status" value="2"/>
</dbReference>
<dbReference type="InterPro" id="IPR044772">
    <property type="entry name" value="NO3_transporter"/>
</dbReference>
<comment type="similarity">
    <text evidence="2">Belongs to the major facilitator superfamily. Nitrate/nitrite porter (TC 2.A.1.8) family.</text>
</comment>
<keyword evidence="3 7" id="KW-0812">Transmembrane</keyword>
<dbReference type="GO" id="GO:0015112">
    <property type="term" value="F:nitrate transmembrane transporter activity"/>
    <property type="evidence" value="ECO:0007669"/>
    <property type="project" value="InterPro"/>
</dbReference>
<keyword evidence="10" id="KW-1185">Reference proteome</keyword>
<feature type="transmembrane region" description="Helical" evidence="7">
    <location>
        <begin position="167"/>
        <end position="192"/>
    </location>
</feature>
<evidence type="ECO:0000313" key="10">
    <source>
        <dbReference type="Proteomes" id="UP001403385"/>
    </source>
</evidence>
<dbReference type="EMBL" id="JBDKWZ010000005">
    <property type="protein sequence ID" value="MEN7548452.1"/>
    <property type="molecule type" value="Genomic_DNA"/>
</dbReference>
<evidence type="ECO:0000256" key="5">
    <source>
        <dbReference type="ARBA" id="ARBA00023063"/>
    </source>
</evidence>
<evidence type="ECO:0000313" key="9">
    <source>
        <dbReference type="EMBL" id="MEN7548452.1"/>
    </source>
</evidence>
<reference evidence="9 10" key="1">
    <citation type="submission" date="2024-04" db="EMBL/GenBank/DDBJ databases">
        <title>Novel genus in family Flammeovirgaceae.</title>
        <authorList>
            <person name="Nguyen T.H."/>
            <person name="Vuong T.Q."/>
            <person name="Le H."/>
            <person name="Kim S.-G."/>
        </authorList>
    </citation>
    <scope>NUCLEOTIDE SEQUENCE [LARGE SCALE GENOMIC DNA]</scope>
    <source>
        <strain evidence="9 10">JCM 23209</strain>
    </source>
</reference>
<feature type="transmembrane region" description="Helical" evidence="7">
    <location>
        <begin position="420"/>
        <end position="445"/>
    </location>
</feature>
<evidence type="ECO:0000256" key="2">
    <source>
        <dbReference type="ARBA" id="ARBA00008432"/>
    </source>
</evidence>
<feature type="transmembrane region" description="Helical" evidence="7">
    <location>
        <begin position="451"/>
        <end position="470"/>
    </location>
</feature>
<feature type="transmembrane region" description="Helical" evidence="7">
    <location>
        <begin position="242"/>
        <end position="268"/>
    </location>
</feature>
<gene>
    <name evidence="9" type="ORF">AAG747_11065</name>
</gene>
<evidence type="ECO:0000256" key="3">
    <source>
        <dbReference type="ARBA" id="ARBA00022692"/>
    </source>
</evidence>
<dbReference type="PANTHER" id="PTHR23515">
    <property type="entry name" value="HIGH-AFFINITY NITRATE TRANSPORTER 2.3"/>
    <property type="match status" value="1"/>
</dbReference>
<feature type="transmembrane region" description="Helical" evidence="7">
    <location>
        <begin position="132"/>
        <end position="155"/>
    </location>
</feature>
<dbReference type="AlphaFoldDB" id="A0AAW9S4I8"/>
<evidence type="ECO:0000256" key="6">
    <source>
        <dbReference type="ARBA" id="ARBA00023136"/>
    </source>
</evidence>
<feature type="transmembrane region" description="Helical" evidence="7">
    <location>
        <begin position="387"/>
        <end position="408"/>
    </location>
</feature>
<dbReference type="Pfam" id="PF07690">
    <property type="entry name" value="MFS_1"/>
    <property type="match status" value="2"/>
</dbReference>
<dbReference type="InterPro" id="IPR011701">
    <property type="entry name" value="MFS"/>
</dbReference>
<dbReference type="SUPFAM" id="SSF103473">
    <property type="entry name" value="MFS general substrate transporter"/>
    <property type="match status" value="2"/>
</dbReference>
<dbReference type="InterPro" id="IPR020846">
    <property type="entry name" value="MFS_dom"/>
</dbReference>
<sequence length="503" mass="55070">MKSLAHRILFLNTFAFTICFAAWMLNGVLVTYLVENQIVDWGPVEIGWLMGIPVLTGSLMRLPVGILSDRYGGKPVFSILLILSAIPMLLLSQMTEFLGFALCSVGFGLTGASFAVGVAYTSVWYPKKQQGTVLGIFGVGNAGAAITTLLAPALLNHLTLNGTDKEAWRILPMIYGVVLAVVALIFFVFAVNKKPENSQRSLRTSLKPLKNIRVWRFGLYYFLVFGCFVAFAQWLVPYFLNVYYLPLVTAGIFASLFSFPSGVIRALGGWLSDKFGARKVMYGVLGASSIISLLLVVPKMDIYSPGKGILASTGGTVSHVSDSLIAIGEKSYVLTQKANGLAEADKTAKILPVKEVWQEPVIREGEQVKKKQLIAKGVTHIFYQANVWGFAVLVILIGSVWGVGKAAVYKHIPDYFPNEVGVVGGMVGVMGGLGGFFCPIVFGYLLEFTGVWSSCWLFMFFLSILSLLWMHQVVLKMKNKDSIEKYHKLEEMPELAGATTFEG</sequence>
<organism evidence="9 10">
    <name type="scientific">Rapidithrix thailandica</name>
    <dbReference type="NCBI Taxonomy" id="413964"/>
    <lineage>
        <taxon>Bacteria</taxon>
        <taxon>Pseudomonadati</taxon>
        <taxon>Bacteroidota</taxon>
        <taxon>Cytophagia</taxon>
        <taxon>Cytophagales</taxon>
        <taxon>Flammeovirgaceae</taxon>
        <taxon>Rapidithrix</taxon>
    </lineage>
</organism>
<feature type="transmembrane region" description="Helical" evidence="7">
    <location>
        <begin position="213"/>
        <end position="236"/>
    </location>
</feature>
<protein>
    <submittedName>
        <fullName evidence="9">MFS transporter</fullName>
    </submittedName>
</protein>
<feature type="transmembrane region" description="Helical" evidence="7">
    <location>
        <begin position="76"/>
        <end position="92"/>
    </location>
</feature>
<proteinExistence type="inferred from homology"/>